<dbReference type="GO" id="GO:0016712">
    <property type="term" value="F:oxidoreductase activity, acting on paired donors, with incorporation or reduction of molecular oxygen, reduced flavin or flavoprotein as one donor, and incorporation of one atom of oxygen"/>
    <property type="evidence" value="ECO:0007669"/>
    <property type="project" value="TreeGrafter"/>
</dbReference>
<dbReference type="GO" id="GO:0005737">
    <property type="term" value="C:cytoplasm"/>
    <property type="evidence" value="ECO:0007669"/>
    <property type="project" value="TreeGrafter"/>
</dbReference>
<dbReference type="PANTHER" id="PTHR24300:SF397">
    <property type="entry name" value="CYTOCHROME P450 2U1"/>
    <property type="match status" value="1"/>
</dbReference>
<comment type="caution">
    <text evidence="9">The sequence shown here is derived from an EMBL/GenBank/DDBJ whole genome shotgun (WGS) entry which is preliminary data.</text>
</comment>
<reference evidence="10" key="1">
    <citation type="submission" date="2017-01" db="EMBL/GenBank/DDBJ databases">
        <title>Comparative genomics of anhydrobiosis in the tardigrade Hypsibius dujardini.</title>
        <authorList>
            <person name="Yoshida Y."/>
            <person name="Koutsovoulos G."/>
            <person name="Laetsch D."/>
            <person name="Stevens L."/>
            <person name="Kumar S."/>
            <person name="Horikawa D."/>
            <person name="Ishino K."/>
            <person name="Komine S."/>
            <person name="Tomita M."/>
            <person name="Blaxter M."/>
            <person name="Arakawa K."/>
        </authorList>
    </citation>
    <scope>NUCLEOTIDE SEQUENCE [LARGE SCALE GENOMIC DNA]</scope>
    <source>
        <strain evidence="10">Z151</strain>
    </source>
</reference>
<dbReference type="SUPFAM" id="SSF48264">
    <property type="entry name" value="Cytochrome P450"/>
    <property type="match status" value="1"/>
</dbReference>
<evidence type="ECO:0000256" key="6">
    <source>
        <dbReference type="ARBA" id="ARBA00023033"/>
    </source>
</evidence>
<dbReference type="OrthoDB" id="1055148at2759"/>
<keyword evidence="5 7" id="KW-0408">Iron</keyword>
<evidence type="ECO:0000256" key="8">
    <source>
        <dbReference type="RuleBase" id="RU000461"/>
    </source>
</evidence>
<accession>A0A1W0WDH1</accession>
<dbReference type="InterPro" id="IPR001128">
    <property type="entry name" value="Cyt_P450"/>
</dbReference>
<dbReference type="AlphaFoldDB" id="A0A1W0WDH1"/>
<evidence type="ECO:0000256" key="7">
    <source>
        <dbReference type="PIRSR" id="PIRSR602401-1"/>
    </source>
</evidence>
<evidence type="ECO:0000256" key="5">
    <source>
        <dbReference type="ARBA" id="ARBA00023004"/>
    </source>
</evidence>
<keyword evidence="6 8" id="KW-0503">Monooxygenase</keyword>
<dbReference type="InterPro" id="IPR036396">
    <property type="entry name" value="Cyt_P450_sf"/>
</dbReference>
<dbReference type="Gene3D" id="1.10.630.10">
    <property type="entry name" value="Cytochrome P450"/>
    <property type="match status" value="1"/>
</dbReference>
<dbReference type="GO" id="GO:0020037">
    <property type="term" value="F:heme binding"/>
    <property type="evidence" value="ECO:0007669"/>
    <property type="project" value="InterPro"/>
</dbReference>
<dbReference type="InterPro" id="IPR002401">
    <property type="entry name" value="Cyt_P450_E_grp-I"/>
</dbReference>
<dbReference type="InterPro" id="IPR050182">
    <property type="entry name" value="Cytochrome_P450_fam2"/>
</dbReference>
<evidence type="ECO:0000256" key="3">
    <source>
        <dbReference type="ARBA" id="ARBA00022723"/>
    </source>
</evidence>
<evidence type="ECO:0000256" key="4">
    <source>
        <dbReference type="ARBA" id="ARBA00023002"/>
    </source>
</evidence>
<dbReference type="Proteomes" id="UP000192578">
    <property type="component" value="Unassembled WGS sequence"/>
</dbReference>
<dbReference type="GO" id="GO:0005506">
    <property type="term" value="F:iron ion binding"/>
    <property type="evidence" value="ECO:0007669"/>
    <property type="project" value="InterPro"/>
</dbReference>
<dbReference type="InterPro" id="IPR017972">
    <property type="entry name" value="Cyt_P450_CS"/>
</dbReference>
<comment type="cofactor">
    <cofactor evidence="1 7">
        <name>heme</name>
        <dbReference type="ChEBI" id="CHEBI:30413"/>
    </cofactor>
</comment>
<evidence type="ECO:0000313" key="9">
    <source>
        <dbReference type="EMBL" id="OQV13261.1"/>
    </source>
</evidence>
<keyword evidence="3 7" id="KW-0479">Metal-binding</keyword>
<evidence type="ECO:0000256" key="2">
    <source>
        <dbReference type="ARBA" id="ARBA00010617"/>
    </source>
</evidence>
<organism evidence="9 10">
    <name type="scientific">Hypsibius exemplaris</name>
    <name type="common">Freshwater tardigrade</name>
    <dbReference type="NCBI Taxonomy" id="2072580"/>
    <lineage>
        <taxon>Eukaryota</taxon>
        <taxon>Metazoa</taxon>
        <taxon>Ecdysozoa</taxon>
        <taxon>Tardigrada</taxon>
        <taxon>Eutardigrada</taxon>
        <taxon>Parachela</taxon>
        <taxon>Hypsibioidea</taxon>
        <taxon>Hypsibiidae</taxon>
        <taxon>Hypsibius</taxon>
    </lineage>
</organism>
<evidence type="ECO:0000256" key="1">
    <source>
        <dbReference type="ARBA" id="ARBA00001971"/>
    </source>
</evidence>
<keyword evidence="7 8" id="KW-0349">Heme</keyword>
<keyword evidence="10" id="KW-1185">Reference proteome</keyword>
<dbReference type="PANTHER" id="PTHR24300">
    <property type="entry name" value="CYTOCHROME P450 508A4-RELATED"/>
    <property type="match status" value="1"/>
</dbReference>
<dbReference type="EMBL" id="MTYJ01000127">
    <property type="protein sequence ID" value="OQV13261.1"/>
    <property type="molecule type" value="Genomic_DNA"/>
</dbReference>
<comment type="similarity">
    <text evidence="2 8">Belongs to the cytochrome P450 family.</text>
</comment>
<dbReference type="Pfam" id="PF00067">
    <property type="entry name" value="p450"/>
    <property type="match status" value="1"/>
</dbReference>
<dbReference type="PROSITE" id="PS00086">
    <property type="entry name" value="CYTOCHROME_P450"/>
    <property type="match status" value="1"/>
</dbReference>
<gene>
    <name evidence="9" type="ORF">BV898_12468</name>
</gene>
<dbReference type="PRINTS" id="PR00463">
    <property type="entry name" value="EP450I"/>
</dbReference>
<name>A0A1W0WDH1_HYPEX</name>
<dbReference type="GO" id="GO:0006805">
    <property type="term" value="P:xenobiotic metabolic process"/>
    <property type="evidence" value="ECO:0007669"/>
    <property type="project" value="TreeGrafter"/>
</dbReference>
<protein>
    <submittedName>
        <fullName evidence="9">Cytochrome P450 2J6</fullName>
    </submittedName>
</protein>
<evidence type="ECO:0000313" key="10">
    <source>
        <dbReference type="Proteomes" id="UP000192578"/>
    </source>
</evidence>
<dbReference type="GO" id="GO:0006082">
    <property type="term" value="P:organic acid metabolic process"/>
    <property type="evidence" value="ECO:0007669"/>
    <property type="project" value="TreeGrafter"/>
</dbReference>
<dbReference type="FunFam" id="1.10.630.10:FF:000036">
    <property type="entry name" value="CYtochrome P450 family"/>
    <property type="match status" value="1"/>
</dbReference>
<dbReference type="PRINTS" id="PR00385">
    <property type="entry name" value="P450"/>
</dbReference>
<dbReference type="GO" id="GO:0008395">
    <property type="term" value="F:steroid hydroxylase activity"/>
    <property type="evidence" value="ECO:0007669"/>
    <property type="project" value="TreeGrafter"/>
</dbReference>
<keyword evidence="4 8" id="KW-0560">Oxidoreductase</keyword>
<proteinExistence type="inferred from homology"/>
<feature type="binding site" description="axial binding residue" evidence="7">
    <location>
        <position position="443"/>
    </location>
    <ligand>
        <name>heme</name>
        <dbReference type="ChEBI" id="CHEBI:30413"/>
    </ligand>
    <ligandPart>
        <name>Fe</name>
        <dbReference type="ChEBI" id="CHEBI:18248"/>
    </ligandPart>
</feature>
<sequence length="498" mass="56568">MFTIVVVLFLLILSLYIWKTYFPILSGRLPPGPAGLPVLGNLLSMIGNPPKVLAEWSQKYGRTISVHLGGRFMVVLHDPELAKNVLNDENTTGRDQNFFLADYFKRGGLVMAEGELWKEQRRFALSTLRNLGMGKSWLEDAILAEIAELTEVFRAQSGAPIEPRPHLVLSVSAVICALVFGERFERSDKKFLRLCRLFEENLSMTGQLFPVLAFPFLKYFPLTPMRGLWKRFCINLETVGEFCRSLIADHQAKRMQRTAADGTEEKDDFINGFLAEQAKQVEKHGSKMNFEDQQLLLSVLNLFAAGTETTTSTLLWGIIFMAQYPEIQQKVQKEIDDNIGRDRAIRLSDKGLLKYAEATILDVQRLASLAPLGVAHTNYQAMKIDGFDVPERSLININIYAMHRDGKVWKKPFELCPEHFLDSDGNIVLPKAFLPFGVGKRSCAGEALAKMELYLFFTNFLQIFTIEGDRETLPRHENVPVGFLRLPPAFKVRFIERR</sequence>